<dbReference type="NCBIfam" id="TIGR00550">
    <property type="entry name" value="nadA"/>
    <property type="match status" value="1"/>
</dbReference>
<organism evidence="10 12">
    <name type="scientific">Methanobacterium formicicum</name>
    <dbReference type="NCBI Taxonomy" id="2162"/>
    <lineage>
        <taxon>Archaea</taxon>
        <taxon>Methanobacteriati</taxon>
        <taxon>Methanobacteriota</taxon>
        <taxon>Methanomada group</taxon>
        <taxon>Methanobacteria</taxon>
        <taxon>Methanobacteriales</taxon>
        <taxon>Methanobacteriaceae</taxon>
        <taxon>Methanobacterium</taxon>
    </lineage>
</organism>
<evidence type="ECO:0000313" key="13">
    <source>
        <dbReference type="Proteomes" id="UP000062768"/>
    </source>
</evidence>
<feature type="binding site" evidence="9">
    <location>
        <begin position="111"/>
        <end position="113"/>
    </location>
    <ligand>
        <name>iminosuccinate</name>
        <dbReference type="ChEBI" id="CHEBI:77875"/>
    </ligand>
</feature>
<evidence type="ECO:0000256" key="7">
    <source>
        <dbReference type="ARBA" id="ARBA00023004"/>
    </source>
</evidence>
<reference evidence="10" key="1">
    <citation type="submission" date="2013-12" db="EMBL/GenBank/DDBJ databases">
        <title>The complete genome sequence of Methanobacterium sp. BRM9.</title>
        <authorList>
            <consortium name="Pastoral Greenhouse Gas Research Consortium"/>
            <person name="Kelly W.J."/>
            <person name="Leahy S.C."/>
            <person name="Perry R."/>
            <person name="Li D."/>
            <person name="Altermann E."/>
            <person name="Lambie S.C."/>
            <person name="Attwood G.T."/>
        </authorList>
    </citation>
    <scope>NUCLEOTIDE SEQUENCE [LARGE SCALE GENOMIC DNA]</scope>
    <source>
        <strain evidence="10">BRM9</strain>
    </source>
</reference>
<dbReference type="PATRIC" id="fig|2162.10.peg.1779"/>
<feature type="binding site" evidence="9">
    <location>
        <position position="172"/>
    </location>
    <ligand>
        <name>[4Fe-4S] cluster</name>
        <dbReference type="ChEBI" id="CHEBI:49883"/>
    </ligand>
</feature>
<accession>A0A089ZBX2</accession>
<evidence type="ECO:0000256" key="2">
    <source>
        <dbReference type="ARBA" id="ARBA00012669"/>
    </source>
</evidence>
<dbReference type="EMBL" id="CP006933">
    <property type="protein sequence ID" value="AIS31487.1"/>
    <property type="molecule type" value="Genomic_DNA"/>
</dbReference>
<dbReference type="Proteomes" id="UP000062768">
    <property type="component" value="Chromosome I"/>
</dbReference>
<comment type="catalytic activity">
    <reaction evidence="9">
        <text>iminosuccinate + dihydroxyacetone phosphate = quinolinate + phosphate + 2 H2O + H(+)</text>
        <dbReference type="Rhea" id="RHEA:25888"/>
        <dbReference type="ChEBI" id="CHEBI:15377"/>
        <dbReference type="ChEBI" id="CHEBI:15378"/>
        <dbReference type="ChEBI" id="CHEBI:29959"/>
        <dbReference type="ChEBI" id="CHEBI:43474"/>
        <dbReference type="ChEBI" id="CHEBI:57642"/>
        <dbReference type="ChEBI" id="CHEBI:77875"/>
        <dbReference type="EC" id="2.5.1.72"/>
    </reaction>
</comment>
<evidence type="ECO:0000256" key="9">
    <source>
        <dbReference type="HAMAP-Rule" id="MF_00568"/>
    </source>
</evidence>
<dbReference type="InterPro" id="IPR003473">
    <property type="entry name" value="NadA"/>
</dbReference>
<dbReference type="OrthoDB" id="5931at2157"/>
<dbReference type="Gene3D" id="3.40.50.10800">
    <property type="entry name" value="NadA-like"/>
    <property type="match status" value="3"/>
</dbReference>
<dbReference type="PANTHER" id="PTHR30573">
    <property type="entry name" value="QUINOLINATE SYNTHETASE A"/>
    <property type="match status" value="1"/>
</dbReference>
<feature type="binding site" evidence="9">
    <location>
        <position position="22"/>
    </location>
    <ligand>
        <name>iminosuccinate</name>
        <dbReference type="ChEBI" id="CHEBI:77875"/>
    </ligand>
</feature>
<feature type="binding site" evidence="9">
    <location>
        <position position="128"/>
    </location>
    <ligand>
        <name>iminosuccinate</name>
        <dbReference type="ChEBI" id="CHEBI:77875"/>
    </ligand>
</feature>
<protein>
    <recommendedName>
        <fullName evidence="2 9">Quinolinate synthase</fullName>
        <ecNumber evidence="2 9">2.5.1.72</ecNumber>
    </recommendedName>
</protein>
<dbReference type="GO" id="GO:0034628">
    <property type="term" value="P:'de novo' NAD+ biosynthetic process from L-aspartate"/>
    <property type="evidence" value="ECO:0007669"/>
    <property type="project" value="TreeGrafter"/>
</dbReference>
<dbReference type="RefSeq" id="WP_048084791.1">
    <property type="nucleotide sequence ID" value="NZ_CP006933.1"/>
</dbReference>
<keyword evidence="6 9" id="KW-0479">Metal-binding</keyword>
<dbReference type="PANTHER" id="PTHR30573:SF0">
    <property type="entry name" value="QUINOLINATE SYNTHASE, CHLOROPLASTIC"/>
    <property type="match status" value="1"/>
</dbReference>
<keyword evidence="7 9" id="KW-0408">Iron</keyword>
<keyword evidence="5 9" id="KW-0808">Transferase</keyword>
<evidence type="ECO:0000256" key="6">
    <source>
        <dbReference type="ARBA" id="ARBA00022723"/>
    </source>
</evidence>
<feature type="binding site" evidence="9">
    <location>
        <position position="39"/>
    </location>
    <ligand>
        <name>iminosuccinate</name>
        <dbReference type="ChEBI" id="CHEBI:77875"/>
    </ligand>
</feature>
<keyword evidence="3 9" id="KW-0004">4Fe-4S</keyword>
<dbReference type="GO" id="GO:0051539">
    <property type="term" value="F:4 iron, 4 sulfur cluster binding"/>
    <property type="evidence" value="ECO:0007669"/>
    <property type="project" value="UniProtKB-KW"/>
</dbReference>
<dbReference type="EC" id="2.5.1.72" evidence="2 9"/>
<feature type="binding site" evidence="9">
    <location>
        <position position="85"/>
    </location>
    <ligand>
        <name>[4Fe-4S] cluster</name>
        <dbReference type="ChEBI" id="CHEBI:49883"/>
    </ligand>
</feature>
<evidence type="ECO:0000256" key="5">
    <source>
        <dbReference type="ARBA" id="ARBA00022679"/>
    </source>
</evidence>
<sequence>MNKEQEEILKLKEEKNAVILAHNYQTAPIQEIADFLGDSLELCITASQIEDADLVVFCGVDFMAETAAILNPKKKILIPDPQAECPMAHMLPAEEVKNYKNKYPQAQVVLYVNTLAESKAEADILCTSANAVQVVESLDADQILFGPDMNLASYVQKRTDKEIIPIPEEGYCYVHKMFNIGDVTFSRENYPDAEVLVHPECDAEVQEIADHILSTGGMMRHVAGSDRKNFLIGTEVDMVTRLRRENPDKIIYPLLDEAICENMKLHNLQKVKESLQEEKFQVTVPPEIAVKARIAVERMLEVI</sequence>
<dbReference type="GO" id="GO:0008987">
    <property type="term" value="F:quinolinate synthetase A activity"/>
    <property type="evidence" value="ECO:0007669"/>
    <property type="project" value="UniProtKB-UniRule"/>
</dbReference>
<dbReference type="InterPro" id="IPR023066">
    <property type="entry name" value="Quinolinate_synth_type2"/>
</dbReference>
<evidence type="ECO:0000313" key="11">
    <source>
        <dbReference type="EMBL" id="CEL25340.1"/>
    </source>
</evidence>
<comment type="pathway">
    <text evidence="1 9">Cofactor biosynthesis; NAD(+) biosynthesis; quinolinate from iminoaspartate: step 1/1.</text>
</comment>
<dbReference type="SUPFAM" id="SSF142754">
    <property type="entry name" value="NadA-like"/>
    <property type="match status" value="1"/>
</dbReference>
<feature type="binding site" evidence="9">
    <location>
        <position position="260"/>
    </location>
    <ligand>
        <name>[4Fe-4S] cluster</name>
        <dbReference type="ChEBI" id="CHEBI:49883"/>
    </ligand>
</feature>
<evidence type="ECO:0000256" key="1">
    <source>
        <dbReference type="ARBA" id="ARBA00005065"/>
    </source>
</evidence>
<dbReference type="GO" id="GO:0046872">
    <property type="term" value="F:metal ion binding"/>
    <property type="evidence" value="ECO:0007669"/>
    <property type="project" value="UniProtKB-KW"/>
</dbReference>
<gene>
    <name evidence="9 10" type="primary">nadA</name>
    <name evidence="10" type="ORF">BRM9_0665</name>
    <name evidence="11" type="ORF">MB9_1705</name>
</gene>
<reference evidence="11" key="2">
    <citation type="submission" date="2014-09" db="EMBL/GenBank/DDBJ databases">
        <authorList>
            <person name="Bishop-Lilly K.A."/>
            <person name="Broomall S.M."/>
            <person name="Chain P.S."/>
            <person name="Chertkov O."/>
            <person name="Coyne S.R."/>
            <person name="Daligault H.E."/>
            <person name="Davenport K.W."/>
            <person name="Erkkila T."/>
            <person name="Frey K.G."/>
            <person name="Gibbons H.S."/>
            <person name="Gu W."/>
            <person name="Jaissle J."/>
            <person name="Johnson S.L."/>
            <person name="Koroleva G.I."/>
            <person name="Ladner J.T."/>
            <person name="Lo C.-C."/>
            <person name="Minogue T.D."/>
            <person name="Munk C."/>
            <person name="Palacios G.F."/>
            <person name="Redden C.L."/>
            <person name="Rosenzweig C.N."/>
            <person name="Scholz M.B."/>
            <person name="Teshima H."/>
            <person name="Xu Y."/>
        </authorList>
    </citation>
    <scope>NUCLEOTIDE SEQUENCE</scope>
    <source>
        <strain evidence="11">Mb9</strain>
    </source>
</reference>
<dbReference type="UniPathway" id="UPA00253">
    <property type="reaction ID" value="UER00327"/>
</dbReference>
<evidence type="ECO:0000313" key="10">
    <source>
        <dbReference type="EMBL" id="AIS31487.1"/>
    </source>
</evidence>
<dbReference type="GeneID" id="26739940"/>
<dbReference type="AlphaFoldDB" id="A0A089ZBX2"/>
<comment type="similarity">
    <text evidence="9">Belongs to the quinolinate synthase family. Type 2 subfamily.</text>
</comment>
<comment type="subcellular location">
    <subcellularLocation>
        <location evidence="9">Cytoplasm</location>
    </subcellularLocation>
</comment>
<feature type="binding site" evidence="9">
    <location>
        <position position="215"/>
    </location>
    <ligand>
        <name>iminosuccinate</name>
        <dbReference type="ChEBI" id="CHEBI:77875"/>
    </ligand>
</feature>
<evidence type="ECO:0000313" key="12">
    <source>
        <dbReference type="Proteomes" id="UP000029661"/>
    </source>
</evidence>
<evidence type="ECO:0000256" key="3">
    <source>
        <dbReference type="ARBA" id="ARBA00022485"/>
    </source>
</evidence>
<dbReference type="HAMAP" id="MF_00568">
    <property type="entry name" value="NadA_type2"/>
    <property type="match status" value="1"/>
</dbReference>
<dbReference type="KEGG" id="mfc:BRM9_0665"/>
<keyword evidence="4 9" id="KW-0662">Pyridine nucleotide biosynthesis</keyword>
<proteinExistence type="inferred from homology"/>
<evidence type="ECO:0000256" key="8">
    <source>
        <dbReference type="ARBA" id="ARBA00023014"/>
    </source>
</evidence>
<keyword evidence="13" id="KW-1185">Reference proteome</keyword>
<evidence type="ECO:0000256" key="4">
    <source>
        <dbReference type="ARBA" id="ARBA00022642"/>
    </source>
</evidence>
<dbReference type="GO" id="GO:0005737">
    <property type="term" value="C:cytoplasm"/>
    <property type="evidence" value="ECO:0007669"/>
    <property type="project" value="UniProtKB-SubCell"/>
</dbReference>
<feature type="binding site" evidence="9">
    <location>
        <begin position="198"/>
        <end position="200"/>
    </location>
    <ligand>
        <name>iminosuccinate</name>
        <dbReference type="ChEBI" id="CHEBI:77875"/>
    </ligand>
</feature>
<dbReference type="Proteomes" id="UP000029661">
    <property type="component" value="Chromosome"/>
</dbReference>
<dbReference type="STRING" id="2162.BRM9_0665"/>
<dbReference type="Pfam" id="PF02445">
    <property type="entry name" value="NadA"/>
    <property type="match status" value="1"/>
</dbReference>
<keyword evidence="8 9" id="KW-0411">Iron-sulfur</keyword>
<comment type="cofactor">
    <cofactor evidence="9">
        <name>[4Fe-4S] cluster</name>
        <dbReference type="ChEBI" id="CHEBI:49883"/>
    </cofactor>
    <text evidence="9">Binds 1 [4Fe-4S] cluster per subunit.</text>
</comment>
<keyword evidence="9" id="KW-0963">Cytoplasm</keyword>
<dbReference type="EMBL" id="LN734822">
    <property type="protein sequence ID" value="CEL25340.1"/>
    <property type="molecule type" value="Genomic_DNA"/>
</dbReference>
<dbReference type="InterPro" id="IPR036094">
    <property type="entry name" value="NadA_sf"/>
</dbReference>
<comment type="function">
    <text evidence="9">Catalyzes the condensation of iminoaspartate with dihydroxyacetone phosphate to form quinolinate.</text>
</comment>
<name>A0A089ZBX2_METFO</name>
<dbReference type="NCBIfam" id="NF006878">
    <property type="entry name" value="PRK09375.1-2"/>
    <property type="match status" value="1"/>
</dbReference>